<dbReference type="EMBL" id="MU825398">
    <property type="protein sequence ID" value="KAJ7393588.1"/>
    <property type="molecule type" value="Genomic_DNA"/>
</dbReference>
<name>A0A9X0A524_9CNID</name>
<evidence type="ECO:0000256" key="3">
    <source>
        <dbReference type="SAM" id="Phobius"/>
    </source>
</evidence>
<keyword evidence="1" id="KW-0677">Repeat</keyword>
<keyword evidence="2" id="KW-0106">Calcium</keyword>
<keyword evidence="6" id="KW-1185">Reference proteome</keyword>
<dbReference type="OrthoDB" id="10033291at2759"/>
<reference evidence="5" key="1">
    <citation type="submission" date="2023-01" db="EMBL/GenBank/DDBJ databases">
        <title>Genome assembly of the deep-sea coral Lophelia pertusa.</title>
        <authorList>
            <person name="Herrera S."/>
            <person name="Cordes E."/>
        </authorList>
    </citation>
    <scope>NUCLEOTIDE SEQUENCE</scope>
    <source>
        <strain evidence="5">USNM1676648</strain>
        <tissue evidence="5">Polyp</tissue>
    </source>
</reference>
<dbReference type="InterPro" id="IPR002048">
    <property type="entry name" value="EF_hand_dom"/>
</dbReference>
<dbReference type="FunFam" id="1.10.238.10:FF:000001">
    <property type="entry name" value="Calmodulin 1"/>
    <property type="match status" value="1"/>
</dbReference>
<proteinExistence type="predicted"/>
<dbReference type="PANTHER" id="PTHR23048">
    <property type="entry name" value="MYOSIN LIGHT CHAIN 1, 3"/>
    <property type="match status" value="1"/>
</dbReference>
<feature type="domain" description="EF-hand" evidence="4">
    <location>
        <begin position="155"/>
        <end position="190"/>
    </location>
</feature>
<dbReference type="GO" id="GO:0005509">
    <property type="term" value="F:calcium ion binding"/>
    <property type="evidence" value="ECO:0007669"/>
    <property type="project" value="InterPro"/>
</dbReference>
<dbReference type="Proteomes" id="UP001163046">
    <property type="component" value="Unassembled WGS sequence"/>
</dbReference>
<dbReference type="CDD" id="cd00051">
    <property type="entry name" value="EFh"/>
    <property type="match status" value="1"/>
</dbReference>
<feature type="domain" description="EF-hand" evidence="4">
    <location>
        <begin position="43"/>
        <end position="78"/>
    </location>
</feature>
<accession>A0A9X0A524</accession>
<feature type="transmembrane region" description="Helical" evidence="3">
    <location>
        <begin position="6"/>
        <end position="22"/>
    </location>
</feature>
<dbReference type="PANTHER" id="PTHR23048:SF0">
    <property type="entry name" value="CALMODULIN LIKE 3"/>
    <property type="match status" value="1"/>
</dbReference>
<dbReference type="SUPFAM" id="SSF47473">
    <property type="entry name" value="EF-hand"/>
    <property type="match status" value="1"/>
</dbReference>
<evidence type="ECO:0000259" key="4">
    <source>
        <dbReference type="PROSITE" id="PS50222"/>
    </source>
</evidence>
<dbReference type="AlphaFoldDB" id="A0A9X0A524"/>
<comment type="caution">
    <text evidence="5">The sequence shown here is derived from an EMBL/GenBank/DDBJ whole genome shotgun (WGS) entry which is preliminary data.</text>
</comment>
<dbReference type="InterPro" id="IPR050230">
    <property type="entry name" value="CALM/Myosin/TropC-like"/>
</dbReference>
<keyword evidence="3" id="KW-0812">Transmembrane</keyword>
<evidence type="ECO:0000256" key="1">
    <source>
        <dbReference type="ARBA" id="ARBA00022737"/>
    </source>
</evidence>
<dbReference type="Pfam" id="PF13499">
    <property type="entry name" value="EF-hand_7"/>
    <property type="match status" value="2"/>
</dbReference>
<evidence type="ECO:0000313" key="6">
    <source>
        <dbReference type="Proteomes" id="UP001163046"/>
    </source>
</evidence>
<sequence>MQLTLALPYMAVLIILASLVIRQRINEAIKKKNEQDIPMFSNEQIEEFEDAFSVYDVNGKGNIKVGDVFPLIRSLGYNPLEVKVWVFMNELDLTANRKLKFAEFLRLMAALIMDEDEREQQALDSIRVFDSEERGYISSEELRTALKCMPGSAQMRDFELREILRKADPDMDGKINIQDFQSLLPSVRLK</sequence>
<dbReference type="PROSITE" id="PS00018">
    <property type="entry name" value="EF_HAND_1"/>
    <property type="match status" value="1"/>
</dbReference>
<keyword evidence="3" id="KW-1133">Transmembrane helix</keyword>
<organism evidence="5 6">
    <name type="scientific">Desmophyllum pertusum</name>
    <dbReference type="NCBI Taxonomy" id="174260"/>
    <lineage>
        <taxon>Eukaryota</taxon>
        <taxon>Metazoa</taxon>
        <taxon>Cnidaria</taxon>
        <taxon>Anthozoa</taxon>
        <taxon>Hexacorallia</taxon>
        <taxon>Scleractinia</taxon>
        <taxon>Caryophylliina</taxon>
        <taxon>Caryophylliidae</taxon>
        <taxon>Desmophyllum</taxon>
    </lineage>
</organism>
<dbReference type="SMART" id="SM00054">
    <property type="entry name" value="EFh"/>
    <property type="match status" value="4"/>
</dbReference>
<evidence type="ECO:0000256" key="2">
    <source>
        <dbReference type="ARBA" id="ARBA00022837"/>
    </source>
</evidence>
<dbReference type="GO" id="GO:0016460">
    <property type="term" value="C:myosin II complex"/>
    <property type="evidence" value="ECO:0007669"/>
    <property type="project" value="TreeGrafter"/>
</dbReference>
<dbReference type="InterPro" id="IPR018247">
    <property type="entry name" value="EF_Hand_1_Ca_BS"/>
</dbReference>
<gene>
    <name evidence="5" type="primary">TNNC1</name>
    <name evidence="5" type="ORF">OS493_006573</name>
</gene>
<protein>
    <submittedName>
        <fullName evidence="5">Troponin C, slow skeletal and cardiac muscle</fullName>
    </submittedName>
</protein>
<feature type="domain" description="EF-hand" evidence="4">
    <location>
        <begin position="117"/>
        <end position="152"/>
    </location>
</feature>
<keyword evidence="3" id="KW-0472">Membrane</keyword>
<evidence type="ECO:0000313" key="5">
    <source>
        <dbReference type="EMBL" id="KAJ7393588.1"/>
    </source>
</evidence>
<dbReference type="PROSITE" id="PS50222">
    <property type="entry name" value="EF_HAND_2"/>
    <property type="match status" value="3"/>
</dbReference>
<dbReference type="InterPro" id="IPR011992">
    <property type="entry name" value="EF-hand-dom_pair"/>
</dbReference>
<dbReference type="Gene3D" id="1.10.238.10">
    <property type="entry name" value="EF-hand"/>
    <property type="match status" value="1"/>
</dbReference>